<dbReference type="Proteomes" id="UP000008637">
    <property type="component" value="Chromosome"/>
</dbReference>
<evidence type="ECO:0000256" key="3">
    <source>
        <dbReference type="ARBA" id="ARBA00022980"/>
    </source>
</evidence>
<dbReference type="GO" id="GO:0005737">
    <property type="term" value="C:cytoplasm"/>
    <property type="evidence" value="ECO:0007669"/>
    <property type="project" value="UniProtKB-ARBA"/>
</dbReference>
<dbReference type="HOGENOM" id="CLU_061463_3_2_14"/>
<evidence type="ECO:0000256" key="5">
    <source>
        <dbReference type="ARBA" id="ARBA00035483"/>
    </source>
</evidence>
<organism evidence="7 8">
    <name type="scientific">Mycoplasma haemofelis (strain Langford 1)</name>
    <name type="common">Haemobartonella felis</name>
    <dbReference type="NCBI Taxonomy" id="941640"/>
    <lineage>
        <taxon>Bacteria</taxon>
        <taxon>Bacillati</taxon>
        <taxon>Mycoplasmatota</taxon>
        <taxon>Mollicutes</taxon>
        <taxon>Mycoplasmataceae</taxon>
        <taxon>Mycoplasma</taxon>
    </lineage>
</organism>
<dbReference type="OrthoDB" id="9813334at2"/>
<evidence type="ECO:0000313" key="8">
    <source>
        <dbReference type="Proteomes" id="UP000008637"/>
    </source>
</evidence>
<dbReference type="PROSITE" id="PS01169">
    <property type="entry name" value="RIBOSOMAL_L21"/>
    <property type="match status" value="1"/>
</dbReference>
<keyword evidence="3 6" id="KW-0689">Ribosomal protein</keyword>
<proteinExistence type="inferred from homology"/>
<protein>
    <recommendedName>
        <fullName evidence="5 6">50S ribosomal protein L21</fullName>
    </recommendedName>
</protein>
<evidence type="ECO:0000256" key="4">
    <source>
        <dbReference type="ARBA" id="ARBA00023274"/>
    </source>
</evidence>
<dbReference type="InterPro" id="IPR001787">
    <property type="entry name" value="Ribosomal_bL21"/>
</dbReference>
<reference evidence="7 8" key="1">
    <citation type="journal article" date="2011" name="J. Bacteriol.">
        <title>Complete genome sequence of Mycoplasma haemofelis, a hemotropic mycoplasma.</title>
        <authorList>
            <person name="Barker E.N."/>
            <person name="Helps C.R."/>
            <person name="Peters I.R."/>
            <person name="Darby A.C."/>
            <person name="Radford A.D."/>
            <person name="Tasker S."/>
        </authorList>
    </citation>
    <scope>NUCLEOTIDE SEQUENCE [LARGE SCALE GENOMIC DNA]</scope>
    <source>
        <strain evidence="7 8">Langford 1</strain>
    </source>
</reference>
<sequence length="106" mass="12005">MIAYFCLAGKQYVAKVGDVLQNCPHIKGEVGEKIISSEVMGIDTSLACDMNTPYLVGATVELRIVKQGKSKKLRVVKFISQKRHKRWKGHRTMYTNLEVLGIHWSK</sequence>
<accession>E8ZIX1</accession>
<keyword evidence="4 6" id="KW-0687">Ribonucleoprotein</keyword>
<evidence type="ECO:0000256" key="2">
    <source>
        <dbReference type="ARBA" id="ARBA00022884"/>
    </source>
</evidence>
<keyword evidence="8" id="KW-1185">Reference proteome</keyword>
<keyword evidence="2 6" id="KW-0694">RNA-binding</keyword>
<evidence type="ECO:0000256" key="1">
    <source>
        <dbReference type="ARBA" id="ARBA00022730"/>
    </source>
</evidence>
<dbReference type="GO" id="GO:0005840">
    <property type="term" value="C:ribosome"/>
    <property type="evidence" value="ECO:0007669"/>
    <property type="project" value="UniProtKB-KW"/>
</dbReference>
<comment type="similarity">
    <text evidence="6">Belongs to the bacterial ribosomal protein bL21 family.</text>
</comment>
<dbReference type="EMBL" id="FR773153">
    <property type="protein sequence ID" value="CBY93092.1"/>
    <property type="molecule type" value="Genomic_DNA"/>
</dbReference>
<dbReference type="InterPro" id="IPR028909">
    <property type="entry name" value="bL21-like"/>
</dbReference>
<gene>
    <name evidence="7" type="primary">rplU</name>
    <name evidence="7" type="ORF">HF1_10840</name>
</gene>
<keyword evidence="1 6" id="KW-0699">rRNA-binding</keyword>
<dbReference type="KEGG" id="mha:HF1_10840"/>
<dbReference type="Pfam" id="PF00829">
    <property type="entry name" value="Ribosomal_L21p"/>
    <property type="match status" value="1"/>
</dbReference>
<name>E8ZIX1_MYCHL</name>
<dbReference type="GO" id="GO:0006412">
    <property type="term" value="P:translation"/>
    <property type="evidence" value="ECO:0007669"/>
    <property type="project" value="InterPro"/>
</dbReference>
<comment type="function">
    <text evidence="6">This protein binds to 23S rRNA in the presence of protein L20.</text>
</comment>
<evidence type="ECO:0000256" key="6">
    <source>
        <dbReference type="RuleBase" id="RU000562"/>
    </source>
</evidence>
<dbReference type="GO" id="GO:0019843">
    <property type="term" value="F:rRNA binding"/>
    <property type="evidence" value="ECO:0007669"/>
    <property type="project" value="UniProtKB-KW"/>
</dbReference>
<dbReference type="GO" id="GO:0003735">
    <property type="term" value="F:structural constituent of ribosome"/>
    <property type="evidence" value="ECO:0007669"/>
    <property type="project" value="InterPro"/>
</dbReference>
<dbReference type="AlphaFoldDB" id="E8ZIX1"/>
<dbReference type="InterPro" id="IPR036164">
    <property type="entry name" value="bL21-like_sf"/>
</dbReference>
<dbReference type="NCBIfam" id="TIGR00061">
    <property type="entry name" value="L21"/>
    <property type="match status" value="1"/>
</dbReference>
<dbReference type="GO" id="GO:1990904">
    <property type="term" value="C:ribonucleoprotein complex"/>
    <property type="evidence" value="ECO:0007669"/>
    <property type="project" value="UniProtKB-KW"/>
</dbReference>
<evidence type="ECO:0000313" key="7">
    <source>
        <dbReference type="EMBL" id="CBY93092.1"/>
    </source>
</evidence>
<dbReference type="SUPFAM" id="SSF141091">
    <property type="entry name" value="L21p-like"/>
    <property type="match status" value="1"/>
</dbReference>
<dbReference type="InterPro" id="IPR018258">
    <property type="entry name" value="Ribosomal_bL21_CS"/>
</dbReference>